<evidence type="ECO:0000256" key="1">
    <source>
        <dbReference type="SAM" id="MobiDB-lite"/>
    </source>
</evidence>
<evidence type="ECO:0000313" key="3">
    <source>
        <dbReference type="EMBL" id="GAA0925083.1"/>
    </source>
</evidence>
<evidence type="ECO:0000259" key="2">
    <source>
        <dbReference type="Pfam" id="PF03413"/>
    </source>
</evidence>
<dbReference type="SUPFAM" id="SSF54403">
    <property type="entry name" value="Cystatin/monellin"/>
    <property type="match status" value="1"/>
</dbReference>
<dbReference type="InterPro" id="IPR025711">
    <property type="entry name" value="PepSY"/>
</dbReference>
<name>A0ABP3ZQU4_9ACTN</name>
<protein>
    <recommendedName>
        <fullName evidence="2">PepSY domain-containing protein</fullName>
    </recommendedName>
</protein>
<organism evidence="3 4">
    <name type="scientific">Nonomuraea longicatena</name>
    <dbReference type="NCBI Taxonomy" id="83682"/>
    <lineage>
        <taxon>Bacteria</taxon>
        <taxon>Bacillati</taxon>
        <taxon>Actinomycetota</taxon>
        <taxon>Actinomycetes</taxon>
        <taxon>Streptosporangiales</taxon>
        <taxon>Streptosporangiaceae</taxon>
        <taxon>Nonomuraea</taxon>
    </lineage>
</organism>
<dbReference type="EMBL" id="BAAAHQ010000011">
    <property type="protein sequence ID" value="GAA0925083.1"/>
    <property type="molecule type" value="Genomic_DNA"/>
</dbReference>
<feature type="region of interest" description="Disordered" evidence="1">
    <location>
        <begin position="53"/>
        <end position="85"/>
    </location>
</feature>
<gene>
    <name evidence="3" type="ORF">GCM10009560_26280</name>
</gene>
<keyword evidence="4" id="KW-1185">Reference proteome</keyword>
<feature type="domain" description="PepSY" evidence="2">
    <location>
        <begin position="20"/>
        <end position="68"/>
    </location>
</feature>
<proteinExistence type="predicted"/>
<reference evidence="4" key="1">
    <citation type="journal article" date="2019" name="Int. J. Syst. Evol. Microbiol.">
        <title>The Global Catalogue of Microorganisms (GCM) 10K type strain sequencing project: providing services to taxonomists for standard genome sequencing and annotation.</title>
        <authorList>
            <consortium name="The Broad Institute Genomics Platform"/>
            <consortium name="The Broad Institute Genome Sequencing Center for Infectious Disease"/>
            <person name="Wu L."/>
            <person name="Ma J."/>
        </authorList>
    </citation>
    <scope>NUCLEOTIDE SEQUENCE [LARGE SCALE GENOMIC DNA]</scope>
    <source>
        <strain evidence="4">JCM 11136</strain>
    </source>
</reference>
<sequence>MPTGSPSESMTSEMTTIDAAGKAAEAAVSGTVTELDWEKSDNLWKVTVVSTDGTENNVSIDGKTGKVVSGPSAESSSADEKAQEKDLADSAKLTYAQAVEKVQEEYPGAKIHELKLTKSNGTPVWKAEYLTSEGTKGKVLISAEDGSVVTPSPSSSESPSESESPMPTSTG</sequence>
<evidence type="ECO:0000313" key="4">
    <source>
        <dbReference type="Proteomes" id="UP001501578"/>
    </source>
</evidence>
<accession>A0ABP3ZQU4</accession>
<comment type="caution">
    <text evidence="3">The sequence shown here is derived from an EMBL/GenBank/DDBJ whole genome shotgun (WGS) entry which is preliminary data.</text>
</comment>
<dbReference type="Proteomes" id="UP001501578">
    <property type="component" value="Unassembled WGS sequence"/>
</dbReference>
<feature type="compositionally biased region" description="Low complexity" evidence="1">
    <location>
        <begin position="150"/>
        <end position="171"/>
    </location>
</feature>
<dbReference type="InterPro" id="IPR046350">
    <property type="entry name" value="Cystatin_sf"/>
</dbReference>
<dbReference type="Gene3D" id="3.10.450.40">
    <property type="match status" value="2"/>
</dbReference>
<feature type="region of interest" description="Disordered" evidence="1">
    <location>
        <begin position="142"/>
        <end position="171"/>
    </location>
</feature>
<feature type="domain" description="PepSY" evidence="2">
    <location>
        <begin position="92"/>
        <end position="149"/>
    </location>
</feature>
<dbReference type="Pfam" id="PF03413">
    <property type="entry name" value="PepSY"/>
    <property type="match status" value="2"/>
</dbReference>